<feature type="transmembrane region" description="Helical" evidence="7">
    <location>
        <begin position="270"/>
        <end position="291"/>
    </location>
</feature>
<evidence type="ECO:0000313" key="10">
    <source>
        <dbReference type="Proteomes" id="UP000076962"/>
    </source>
</evidence>
<evidence type="ECO:0000313" key="9">
    <source>
        <dbReference type="EMBL" id="OAD19346.1"/>
    </source>
</evidence>
<dbReference type="InterPro" id="IPR014729">
    <property type="entry name" value="Rossmann-like_a/b/a_fold"/>
</dbReference>
<proteinExistence type="inferred from homology"/>
<accession>A0A176RUG4</accession>
<name>A0A176RUG4_9GAMM</name>
<keyword evidence="6 7" id="KW-0472">Membrane</keyword>
<comment type="similarity">
    <text evidence="2">Belongs to the universal stress protein A family.</text>
</comment>
<dbReference type="CDD" id="cd00293">
    <property type="entry name" value="USP-like"/>
    <property type="match status" value="2"/>
</dbReference>
<dbReference type="PRINTS" id="PR01438">
    <property type="entry name" value="UNVRSLSTRESS"/>
</dbReference>
<feature type="transmembrane region" description="Helical" evidence="7">
    <location>
        <begin position="40"/>
        <end position="62"/>
    </location>
</feature>
<comment type="similarity">
    <text evidence="3 7">Belongs to the 4-toluene sulfonate uptake permease (TSUP) (TC 2.A.102) family.</text>
</comment>
<evidence type="ECO:0000256" key="2">
    <source>
        <dbReference type="ARBA" id="ARBA00008791"/>
    </source>
</evidence>
<dbReference type="InterPro" id="IPR006016">
    <property type="entry name" value="UspA"/>
</dbReference>
<dbReference type="InterPro" id="IPR002781">
    <property type="entry name" value="TM_pro_TauE-like"/>
</dbReference>
<dbReference type="Proteomes" id="UP000076962">
    <property type="component" value="Unassembled WGS sequence"/>
</dbReference>
<feature type="transmembrane region" description="Helical" evidence="7">
    <location>
        <begin position="198"/>
        <end position="222"/>
    </location>
</feature>
<dbReference type="EMBL" id="LUTY01002838">
    <property type="protein sequence ID" value="OAD19346.1"/>
    <property type="molecule type" value="Genomic_DNA"/>
</dbReference>
<feature type="transmembrane region" description="Helical" evidence="7">
    <location>
        <begin position="74"/>
        <end position="95"/>
    </location>
</feature>
<comment type="subcellular location">
    <subcellularLocation>
        <location evidence="7">Cell membrane</location>
        <topology evidence="7">Multi-pass membrane protein</topology>
    </subcellularLocation>
    <subcellularLocation>
        <location evidence="1">Membrane</location>
        <topology evidence="1">Multi-pass membrane protein</topology>
    </subcellularLocation>
</comment>
<evidence type="ECO:0000256" key="3">
    <source>
        <dbReference type="ARBA" id="ARBA00009142"/>
    </source>
</evidence>
<keyword evidence="10" id="KW-1185">Reference proteome</keyword>
<dbReference type="PANTHER" id="PTHR46268:SF6">
    <property type="entry name" value="UNIVERSAL STRESS PROTEIN UP12"/>
    <property type="match status" value="1"/>
</dbReference>
<dbReference type="AlphaFoldDB" id="A0A176RUG4"/>
<dbReference type="GO" id="GO:0005886">
    <property type="term" value="C:plasma membrane"/>
    <property type="evidence" value="ECO:0007669"/>
    <property type="project" value="UniProtKB-SubCell"/>
</dbReference>
<organism evidence="9 10">
    <name type="scientific">Candidatus Thiomargarita nelsonii</name>
    <dbReference type="NCBI Taxonomy" id="1003181"/>
    <lineage>
        <taxon>Bacteria</taxon>
        <taxon>Pseudomonadati</taxon>
        <taxon>Pseudomonadota</taxon>
        <taxon>Gammaproteobacteria</taxon>
        <taxon>Thiotrichales</taxon>
        <taxon>Thiotrichaceae</taxon>
        <taxon>Thiomargarita</taxon>
    </lineage>
</organism>
<evidence type="ECO:0000256" key="4">
    <source>
        <dbReference type="ARBA" id="ARBA00022692"/>
    </source>
</evidence>
<feature type="domain" description="UspA" evidence="8">
    <location>
        <begin position="476"/>
        <end position="601"/>
    </location>
</feature>
<dbReference type="SUPFAM" id="SSF52402">
    <property type="entry name" value="Adenine nucleotide alpha hydrolases-like"/>
    <property type="match status" value="2"/>
</dbReference>
<dbReference type="Gene3D" id="3.40.50.620">
    <property type="entry name" value="HUPs"/>
    <property type="match status" value="2"/>
</dbReference>
<keyword evidence="4 7" id="KW-0812">Transmembrane</keyword>
<protein>
    <recommendedName>
        <fullName evidence="7">Probable membrane transporter protein</fullName>
    </recommendedName>
</protein>
<reference evidence="9 10" key="1">
    <citation type="submission" date="2016-05" db="EMBL/GenBank/DDBJ databases">
        <title>Single-cell genome of chain-forming Candidatus Thiomargarita nelsonii and comparison to other large sulfur-oxidizing bacteria.</title>
        <authorList>
            <person name="Winkel M."/>
            <person name="Salman V."/>
            <person name="Woyke T."/>
            <person name="Schulz-Vogt H."/>
            <person name="Richter M."/>
            <person name="Flood B."/>
            <person name="Bailey J."/>
            <person name="Amann R."/>
            <person name="Mussmann M."/>
        </authorList>
    </citation>
    <scope>NUCLEOTIDE SEQUENCE [LARGE SCALE GENOMIC DNA]</scope>
    <source>
        <strain evidence="9 10">THI036</strain>
    </source>
</reference>
<keyword evidence="5 7" id="KW-1133">Transmembrane helix</keyword>
<evidence type="ECO:0000256" key="5">
    <source>
        <dbReference type="ARBA" id="ARBA00022989"/>
    </source>
</evidence>
<evidence type="ECO:0000256" key="1">
    <source>
        <dbReference type="ARBA" id="ARBA00004141"/>
    </source>
</evidence>
<keyword evidence="7" id="KW-1003">Cell membrane</keyword>
<dbReference type="InterPro" id="IPR006015">
    <property type="entry name" value="Universal_stress_UspA"/>
</dbReference>
<evidence type="ECO:0000256" key="7">
    <source>
        <dbReference type="RuleBase" id="RU363041"/>
    </source>
</evidence>
<dbReference type="PATRIC" id="fig|1003181.4.peg.6647"/>
<feature type="domain" description="UspA" evidence="8">
    <location>
        <begin position="332"/>
        <end position="468"/>
    </location>
</feature>
<gene>
    <name evidence="9" type="ORF">THIOM_005027</name>
</gene>
<dbReference type="PANTHER" id="PTHR46268">
    <property type="entry name" value="STRESS RESPONSE PROTEIN NHAX"/>
    <property type="match status" value="1"/>
</dbReference>
<dbReference type="Pfam" id="PF00582">
    <property type="entry name" value="Usp"/>
    <property type="match status" value="2"/>
</dbReference>
<feature type="transmembrane region" description="Helical" evidence="7">
    <location>
        <begin position="229"/>
        <end position="250"/>
    </location>
</feature>
<feature type="transmembrane region" description="Helical" evidence="7">
    <location>
        <begin position="107"/>
        <end position="126"/>
    </location>
</feature>
<feature type="transmembrane region" description="Helical" evidence="7">
    <location>
        <begin position="169"/>
        <end position="192"/>
    </location>
</feature>
<feature type="transmembrane region" description="Helical" evidence="7">
    <location>
        <begin position="132"/>
        <end position="157"/>
    </location>
</feature>
<dbReference type="Pfam" id="PF01925">
    <property type="entry name" value="TauE"/>
    <property type="match status" value="1"/>
</dbReference>
<comment type="caution">
    <text evidence="9">The sequence shown here is derived from an EMBL/GenBank/DDBJ whole genome shotgun (WGS) entry which is preliminary data.</text>
</comment>
<evidence type="ECO:0000256" key="6">
    <source>
        <dbReference type="ARBA" id="ARBA00023136"/>
    </source>
</evidence>
<sequence>MMSMGIPAIVAVGSNMCHNFPKAFIGALKRVKSGQIDIKLGIVIALAAEIGVFFGASIQIYIKETFGNLGSNLYVSLVFIIVLAIIGTYTLYRAVKGGEETSEQSRLAAWVQTVNVPGTMMYFSSIGAKVSLLFVIVLGFANGLLAATIAVGGFFGVPAMMYILGVSGLTASATHLVVAFVISIGGTIQYAWSGFVDIRLVIILLAASLFGIQLGTIGTTYVKDYMIKVVMGVLMILVLLSLALKIPFYLSELGHIEPFNESMMIVLDNASFAILVLALVIGTIIILYTFIRGAFNYAKKQALIEEEEVITRKAAPAAFPTSAAQLLPTGRFEKIMVVSDRSESSMAAAREAIRLAQRTEGNLSVMSVIVTNPEHESLAKQLIEKENSDALVHLETLKTNANDAGINCEITLRHGIEISQEIVDEAEKYRADVIVMGRRGYTGLMRVMMGSNTAKVIGYAHCSVLVVPKTAKIEGKKILLAVDGSRYSDTAATTAMSLAKHLHASVLVVSVVYSEHQEKRYSEASEEITRVDNFLTQEGISTEGRVLSGRPAEAIVEVANAKGVDLIIMGSHGRTGLDKVLLGSVSDRVIGYAECAVLVVKAA</sequence>
<evidence type="ECO:0000259" key="8">
    <source>
        <dbReference type="Pfam" id="PF00582"/>
    </source>
</evidence>